<dbReference type="InterPro" id="IPR002410">
    <property type="entry name" value="Peptidase_S33"/>
</dbReference>
<proteinExistence type="inferred from homology"/>
<dbReference type="Gene3D" id="3.40.50.1820">
    <property type="entry name" value="alpha/beta hydrolase"/>
    <property type="match status" value="1"/>
</dbReference>
<dbReference type="InterPro" id="IPR000073">
    <property type="entry name" value="AB_hydrolase_1"/>
</dbReference>
<keyword evidence="9 13" id="KW-0378">Hydrolase</keyword>
<dbReference type="InterPro" id="IPR029058">
    <property type="entry name" value="AB_hydrolase_fold"/>
</dbReference>
<dbReference type="RefSeq" id="WP_106515769.1">
    <property type="nucleotide sequence ID" value="NZ_PXYI01000012.1"/>
</dbReference>
<dbReference type="AlphaFoldDB" id="A0A2P7QF85"/>
<reference evidence="13 14" key="1">
    <citation type="submission" date="2018-03" db="EMBL/GenBank/DDBJ databases">
        <title>The draft genome of Sphingosinicella sp. GL-C-18.</title>
        <authorList>
            <person name="Liu L."/>
            <person name="Li L."/>
            <person name="Liang L."/>
            <person name="Zhang X."/>
            <person name="Wang T."/>
        </authorList>
    </citation>
    <scope>NUCLEOTIDE SEQUENCE [LARGE SCALE GENOMIC DNA]</scope>
    <source>
        <strain evidence="13 14">GL-C-18</strain>
    </source>
</reference>
<dbReference type="SUPFAM" id="SSF53474">
    <property type="entry name" value="alpha/beta-Hydrolases"/>
    <property type="match status" value="1"/>
</dbReference>
<evidence type="ECO:0000256" key="10">
    <source>
        <dbReference type="ARBA" id="ARBA00029605"/>
    </source>
</evidence>
<dbReference type="GO" id="GO:0004177">
    <property type="term" value="F:aminopeptidase activity"/>
    <property type="evidence" value="ECO:0007669"/>
    <property type="project" value="UniProtKB-KW"/>
</dbReference>
<feature type="domain" description="AB hydrolase-1" evidence="12">
    <location>
        <begin position="75"/>
        <end position="350"/>
    </location>
</feature>
<dbReference type="PANTHER" id="PTHR43722">
    <property type="entry name" value="PROLINE IMINOPEPTIDASE"/>
    <property type="match status" value="1"/>
</dbReference>
<accession>A0A2P7QF85</accession>
<evidence type="ECO:0000256" key="9">
    <source>
        <dbReference type="ARBA" id="ARBA00022801"/>
    </source>
</evidence>
<sequence length="370" mass="41030">MKTPYLLAAAALIVTAHQAAAQPAQVSSRQDAVEVIRELRRIVTPNGVDRSELVRIGGIDQFVTIRGADRRNPILLVLHGGPGFPTAPLAWWTSRGLEEYFTIVHWDQRGAGKTHLVNDPKAVAPTMTPKRFVDDTEALAAWLRTQFGKDKLFVLGTSWGSYVGLEFARRRPQWLHAYIGVAQAANSPESERRGYAFALAAARKAGNSEAIAELEGIAPYAAPGKPIPLDAIRIERKWSDFFGGVMAYRPRQVDGIAARLSPDYSDEEARRVYEGNGWSQDFLFAPVLELDFSHVTELDCPLILFAGRHDRTVNSEVAKQWFDRVRAPAKSFTWFEHSGHEIMVEEPGKFLLALVEHARPLAARAGDVAP</sequence>
<dbReference type="PRINTS" id="PR00793">
    <property type="entry name" value="PROAMNOPTASE"/>
</dbReference>
<evidence type="ECO:0000256" key="3">
    <source>
        <dbReference type="ARBA" id="ARBA00010088"/>
    </source>
</evidence>
<comment type="similarity">
    <text evidence="3">Belongs to the peptidase S33 family.</text>
</comment>
<dbReference type="EC" id="3.4.11.5" evidence="4"/>
<evidence type="ECO:0000256" key="1">
    <source>
        <dbReference type="ARBA" id="ARBA00001585"/>
    </source>
</evidence>
<comment type="catalytic activity">
    <reaction evidence="1">
        <text>Release of N-terminal proline from a peptide.</text>
        <dbReference type="EC" id="3.4.11.5"/>
    </reaction>
</comment>
<evidence type="ECO:0000259" key="12">
    <source>
        <dbReference type="Pfam" id="PF12697"/>
    </source>
</evidence>
<evidence type="ECO:0000256" key="7">
    <source>
        <dbReference type="ARBA" id="ARBA00022490"/>
    </source>
</evidence>
<evidence type="ECO:0000256" key="4">
    <source>
        <dbReference type="ARBA" id="ARBA00012568"/>
    </source>
</evidence>
<keyword evidence="7" id="KW-0963">Cytoplasm</keyword>
<dbReference type="EMBL" id="PXYI01000012">
    <property type="protein sequence ID" value="PSJ36637.1"/>
    <property type="molecule type" value="Genomic_DNA"/>
</dbReference>
<evidence type="ECO:0000256" key="8">
    <source>
        <dbReference type="ARBA" id="ARBA00022670"/>
    </source>
</evidence>
<evidence type="ECO:0000313" key="13">
    <source>
        <dbReference type="EMBL" id="PSJ36637.1"/>
    </source>
</evidence>
<dbReference type="OrthoDB" id="9796770at2"/>
<name>A0A2P7QF85_9SPHN</name>
<dbReference type="InterPro" id="IPR005944">
    <property type="entry name" value="Pro_iminopeptidase"/>
</dbReference>
<evidence type="ECO:0000256" key="11">
    <source>
        <dbReference type="SAM" id="SignalP"/>
    </source>
</evidence>
<dbReference type="Pfam" id="PF12697">
    <property type="entry name" value="Abhydrolase_6"/>
    <property type="match status" value="1"/>
</dbReference>
<keyword evidence="6" id="KW-0031">Aminopeptidase</keyword>
<dbReference type="PANTHER" id="PTHR43722:SF1">
    <property type="entry name" value="PROLINE IMINOPEPTIDASE"/>
    <property type="match status" value="1"/>
</dbReference>
<keyword evidence="11" id="KW-0732">Signal</keyword>
<feature type="chain" id="PRO_5015130952" description="Proline iminopeptidase" evidence="11">
    <location>
        <begin position="22"/>
        <end position="370"/>
    </location>
</feature>
<evidence type="ECO:0000256" key="2">
    <source>
        <dbReference type="ARBA" id="ARBA00004496"/>
    </source>
</evidence>
<keyword evidence="14" id="KW-1185">Reference proteome</keyword>
<dbReference type="GO" id="GO:0006508">
    <property type="term" value="P:proteolysis"/>
    <property type="evidence" value="ECO:0007669"/>
    <property type="project" value="UniProtKB-KW"/>
</dbReference>
<gene>
    <name evidence="13" type="ORF">C7I55_24910</name>
</gene>
<dbReference type="Proteomes" id="UP000241167">
    <property type="component" value="Unassembled WGS sequence"/>
</dbReference>
<organism evidence="13 14">
    <name type="scientific">Allosphingosinicella deserti</name>
    <dbReference type="NCBI Taxonomy" id="2116704"/>
    <lineage>
        <taxon>Bacteria</taxon>
        <taxon>Pseudomonadati</taxon>
        <taxon>Pseudomonadota</taxon>
        <taxon>Alphaproteobacteria</taxon>
        <taxon>Sphingomonadales</taxon>
        <taxon>Sphingomonadaceae</taxon>
        <taxon>Allosphingosinicella</taxon>
    </lineage>
</organism>
<comment type="caution">
    <text evidence="13">The sequence shown here is derived from an EMBL/GenBank/DDBJ whole genome shotgun (WGS) entry which is preliminary data.</text>
</comment>
<protein>
    <recommendedName>
        <fullName evidence="5">Proline iminopeptidase</fullName>
        <ecNumber evidence="4">3.4.11.5</ecNumber>
    </recommendedName>
    <alternativeName>
        <fullName evidence="10">Prolyl aminopeptidase</fullName>
    </alternativeName>
</protein>
<feature type="signal peptide" evidence="11">
    <location>
        <begin position="1"/>
        <end position="21"/>
    </location>
</feature>
<evidence type="ECO:0000256" key="6">
    <source>
        <dbReference type="ARBA" id="ARBA00022438"/>
    </source>
</evidence>
<evidence type="ECO:0000256" key="5">
    <source>
        <dbReference type="ARBA" id="ARBA00021843"/>
    </source>
</evidence>
<evidence type="ECO:0000313" key="14">
    <source>
        <dbReference type="Proteomes" id="UP000241167"/>
    </source>
</evidence>
<keyword evidence="8" id="KW-0645">Protease</keyword>
<dbReference type="GO" id="GO:0005737">
    <property type="term" value="C:cytoplasm"/>
    <property type="evidence" value="ECO:0007669"/>
    <property type="project" value="UniProtKB-SubCell"/>
</dbReference>
<comment type="subcellular location">
    <subcellularLocation>
        <location evidence="2">Cytoplasm</location>
    </subcellularLocation>
</comment>